<feature type="compositionally biased region" description="Polar residues" evidence="1">
    <location>
        <begin position="156"/>
        <end position="191"/>
    </location>
</feature>
<organism evidence="2 3">
    <name type="scientific">Sporormia fimetaria CBS 119925</name>
    <dbReference type="NCBI Taxonomy" id="1340428"/>
    <lineage>
        <taxon>Eukaryota</taxon>
        <taxon>Fungi</taxon>
        <taxon>Dikarya</taxon>
        <taxon>Ascomycota</taxon>
        <taxon>Pezizomycotina</taxon>
        <taxon>Dothideomycetes</taxon>
        <taxon>Pleosporomycetidae</taxon>
        <taxon>Pleosporales</taxon>
        <taxon>Sporormiaceae</taxon>
        <taxon>Sporormia</taxon>
    </lineage>
</organism>
<dbReference type="EMBL" id="MU006588">
    <property type="protein sequence ID" value="KAF2744580.1"/>
    <property type="molecule type" value="Genomic_DNA"/>
</dbReference>
<feature type="compositionally biased region" description="Low complexity" evidence="1">
    <location>
        <begin position="351"/>
        <end position="360"/>
    </location>
</feature>
<evidence type="ECO:0000313" key="2">
    <source>
        <dbReference type="EMBL" id="KAF2744580.1"/>
    </source>
</evidence>
<protein>
    <submittedName>
        <fullName evidence="2">Uncharacterized protein</fullName>
    </submittedName>
</protein>
<feature type="region of interest" description="Disordered" evidence="1">
    <location>
        <begin position="295"/>
        <end position="321"/>
    </location>
</feature>
<dbReference type="AlphaFoldDB" id="A0A6A6V4Y0"/>
<sequence>MVSCIWETFGAPAKERHRSYIPPFSDVYIQATIWQLLNLKKADILDSDVEEYVLGKDTPAHDALRLAIETRQRRYGFAPGYDMSDSTPQPGPINAFTTLGLSPSFEDNPKPAGPDYMAKHYLEKGLWRGADPRVAVNLEPDIRSSGTKETPRALQRKQQTLNLTRANQGISMSTGHGGTASNLSLTPSNSGRTRRLLQDETTAAIEAEEFSPPPSSPDSRALIKKSSASQRAEVDFGMSIPPTTNSNQTVPHNPVGFGFGVSGLDQSSTMFSSQHPAVTDFGGVSAGAPLAPFNNNGNTTTTALPLAHSSSPTPSTAPPKQPTTMFTFSTPAVQKTPHNPFAESTSRPAVGSGLMGSSGSVTPFSAPTRAPDFADNNAPNNSPFAFGGATNGHNNPFQAQQMGNTDPALFSSPAVRRIKKPKGRLGRS</sequence>
<feature type="compositionally biased region" description="Basic residues" evidence="1">
    <location>
        <begin position="416"/>
        <end position="428"/>
    </location>
</feature>
<evidence type="ECO:0000313" key="3">
    <source>
        <dbReference type="Proteomes" id="UP000799440"/>
    </source>
</evidence>
<feature type="compositionally biased region" description="Polar residues" evidence="1">
    <location>
        <begin position="391"/>
        <end position="404"/>
    </location>
</feature>
<proteinExistence type="predicted"/>
<keyword evidence="3" id="KW-1185">Reference proteome</keyword>
<gene>
    <name evidence="2" type="ORF">M011DRAFT_479878</name>
</gene>
<feature type="region of interest" description="Disordered" evidence="1">
    <location>
        <begin position="335"/>
        <end position="428"/>
    </location>
</feature>
<evidence type="ECO:0000256" key="1">
    <source>
        <dbReference type="SAM" id="MobiDB-lite"/>
    </source>
</evidence>
<reference evidence="2" key="1">
    <citation type="journal article" date="2020" name="Stud. Mycol.">
        <title>101 Dothideomycetes genomes: a test case for predicting lifestyles and emergence of pathogens.</title>
        <authorList>
            <person name="Haridas S."/>
            <person name="Albert R."/>
            <person name="Binder M."/>
            <person name="Bloem J."/>
            <person name="Labutti K."/>
            <person name="Salamov A."/>
            <person name="Andreopoulos B."/>
            <person name="Baker S."/>
            <person name="Barry K."/>
            <person name="Bills G."/>
            <person name="Bluhm B."/>
            <person name="Cannon C."/>
            <person name="Castanera R."/>
            <person name="Culley D."/>
            <person name="Daum C."/>
            <person name="Ezra D."/>
            <person name="Gonzalez J."/>
            <person name="Henrissat B."/>
            <person name="Kuo A."/>
            <person name="Liang C."/>
            <person name="Lipzen A."/>
            <person name="Lutzoni F."/>
            <person name="Magnuson J."/>
            <person name="Mondo S."/>
            <person name="Nolan M."/>
            <person name="Ohm R."/>
            <person name="Pangilinan J."/>
            <person name="Park H.-J."/>
            <person name="Ramirez L."/>
            <person name="Alfaro M."/>
            <person name="Sun H."/>
            <person name="Tritt A."/>
            <person name="Yoshinaga Y."/>
            <person name="Zwiers L.-H."/>
            <person name="Turgeon B."/>
            <person name="Goodwin S."/>
            <person name="Spatafora J."/>
            <person name="Crous P."/>
            <person name="Grigoriev I."/>
        </authorList>
    </citation>
    <scope>NUCLEOTIDE SEQUENCE</scope>
    <source>
        <strain evidence="2">CBS 119925</strain>
    </source>
</reference>
<feature type="region of interest" description="Disordered" evidence="1">
    <location>
        <begin position="140"/>
        <end position="231"/>
    </location>
</feature>
<feature type="compositionally biased region" description="Polar residues" evidence="1">
    <location>
        <begin position="335"/>
        <end position="347"/>
    </location>
</feature>
<feature type="compositionally biased region" description="Low complexity" evidence="1">
    <location>
        <begin position="370"/>
        <end position="386"/>
    </location>
</feature>
<name>A0A6A6V4Y0_9PLEO</name>
<dbReference type="Proteomes" id="UP000799440">
    <property type="component" value="Unassembled WGS sequence"/>
</dbReference>
<accession>A0A6A6V4Y0</accession>